<proteinExistence type="predicted"/>
<keyword evidence="3" id="KW-1185">Reference proteome</keyword>
<dbReference type="Proteomes" id="UP000230607">
    <property type="component" value="Chromosome 1"/>
</dbReference>
<evidence type="ECO:0000313" key="3">
    <source>
        <dbReference type="Proteomes" id="UP000230607"/>
    </source>
</evidence>
<dbReference type="RefSeq" id="WP_157926846.1">
    <property type="nucleotide sequence ID" value="NZ_LT841358.1"/>
</dbReference>
<name>A0A2H1FDB2_9ARCH</name>
<feature type="region of interest" description="Disordered" evidence="1">
    <location>
        <begin position="43"/>
        <end position="67"/>
    </location>
</feature>
<accession>A0A2H1FDB2</accession>
<evidence type="ECO:0000256" key="1">
    <source>
        <dbReference type="SAM" id="MobiDB-lite"/>
    </source>
</evidence>
<dbReference type="AlphaFoldDB" id="A0A2H1FDB2"/>
<reference evidence="3" key="1">
    <citation type="submission" date="2017-03" db="EMBL/GenBank/DDBJ databases">
        <authorList>
            <person name="Herbold C."/>
        </authorList>
    </citation>
    <scope>NUCLEOTIDE SEQUENCE [LARGE SCALE GENOMIC DNA]</scope>
</reference>
<protein>
    <submittedName>
        <fullName evidence="2">Uncharacterized protein</fullName>
    </submittedName>
</protein>
<gene>
    <name evidence="2" type="ORF">NCS_10565</name>
</gene>
<dbReference type="EMBL" id="LT841358">
    <property type="protein sequence ID" value="SMH70758.1"/>
    <property type="molecule type" value="Genomic_DNA"/>
</dbReference>
<evidence type="ECO:0000313" key="2">
    <source>
        <dbReference type="EMBL" id="SMH70758.1"/>
    </source>
</evidence>
<sequence length="83" mass="10043">MNHEKKTVNICSELVGYTPISLDIIILNLSKNEQKNYRYYEGEADRQNSEYGEDHRHEHRDGRREHRTGELFDHVKYNKRFGY</sequence>
<organism evidence="2 3">
    <name type="scientific">Candidatus Nitrosotalea okcheonensis</name>
    <dbReference type="NCBI Taxonomy" id="1903276"/>
    <lineage>
        <taxon>Archaea</taxon>
        <taxon>Nitrososphaerota</taxon>
        <taxon>Nitrososphaeria</taxon>
        <taxon>Nitrosotaleales</taxon>
        <taxon>Nitrosotaleaceae</taxon>
        <taxon>Nitrosotalea</taxon>
    </lineage>
</organism>